<dbReference type="OrthoDB" id="601557at2759"/>
<sequence length="319" mass="35733">MAPPKSNPKISVSTKTKRVSNAMKPQKTAMAKRGSTLNEKASELSKLCDIAVYMTAVGADGKIDSWPENQQDLKSVVLKYKNLRRGLKDQVEKGSFSAEIVEDREIGDLGFQDNCLGSKLEALNERIGNAMRKMLKMRDDGNSTFMELYKNITESSVEPDAAYQQQQKSSLNLNLDPVDLIIPTPKAKPNFIGEFQQEKDYLSSIHGLNVPYNGFEFDHYSVDTNDYLSLVLGDDHNDLQAQSSNYMEGLKIDGHDVVVAMPSMDAADDDVKLLLSDCDIDMMQDDVQFCVNDLIDMLLQDPQQQPHSEFKCTILDLNF</sequence>
<evidence type="ECO:0000256" key="6">
    <source>
        <dbReference type="SAM" id="MobiDB-lite"/>
    </source>
</evidence>
<evidence type="ECO:0000256" key="1">
    <source>
        <dbReference type="ARBA" id="ARBA00004123"/>
    </source>
</evidence>
<evidence type="ECO:0000259" key="7">
    <source>
        <dbReference type="Pfam" id="PF00319"/>
    </source>
</evidence>
<keyword evidence="3" id="KW-0238">DNA-binding</keyword>
<dbReference type="SUPFAM" id="SSF55455">
    <property type="entry name" value="SRF-like"/>
    <property type="match status" value="1"/>
</dbReference>
<protein>
    <recommendedName>
        <fullName evidence="7">MADS-box domain-containing protein</fullName>
    </recommendedName>
</protein>
<comment type="caution">
    <text evidence="8">The sequence shown here is derived from an EMBL/GenBank/DDBJ whole genome shotgun (WGS) entry which is preliminary data.</text>
</comment>
<feature type="region of interest" description="Disordered" evidence="6">
    <location>
        <begin position="1"/>
        <end position="37"/>
    </location>
</feature>
<dbReference type="EMBL" id="PJQY01000320">
    <property type="protein sequence ID" value="PQQ12977.1"/>
    <property type="molecule type" value="Genomic_DNA"/>
</dbReference>
<comment type="subcellular location">
    <subcellularLocation>
        <location evidence="1">Nucleus</location>
    </subcellularLocation>
</comment>
<keyword evidence="9" id="KW-1185">Reference proteome</keyword>
<dbReference type="GO" id="GO:0003677">
    <property type="term" value="F:DNA binding"/>
    <property type="evidence" value="ECO:0007669"/>
    <property type="project" value="UniProtKB-KW"/>
</dbReference>
<gene>
    <name evidence="8" type="ORF">Pyn_36641</name>
</gene>
<name>A0A314Z424_PRUYE</name>
<evidence type="ECO:0000256" key="2">
    <source>
        <dbReference type="ARBA" id="ARBA00023015"/>
    </source>
</evidence>
<dbReference type="InterPro" id="IPR002100">
    <property type="entry name" value="TF_MADSbox"/>
</dbReference>
<dbReference type="AlphaFoldDB" id="A0A314Z424"/>
<proteinExistence type="predicted"/>
<dbReference type="Pfam" id="PF00319">
    <property type="entry name" value="SRF-TF"/>
    <property type="match status" value="1"/>
</dbReference>
<evidence type="ECO:0000256" key="3">
    <source>
        <dbReference type="ARBA" id="ARBA00023125"/>
    </source>
</evidence>
<dbReference type="GO" id="GO:0005634">
    <property type="term" value="C:nucleus"/>
    <property type="evidence" value="ECO:0007669"/>
    <property type="project" value="UniProtKB-SubCell"/>
</dbReference>
<reference evidence="8 9" key="1">
    <citation type="submission" date="2018-02" db="EMBL/GenBank/DDBJ databases">
        <title>Draft genome of wild Prunus yedoensis var. nudiflora.</title>
        <authorList>
            <person name="Baek S."/>
            <person name="Kim J.-H."/>
            <person name="Choi K."/>
            <person name="Kim G.-B."/>
            <person name="Cho A."/>
            <person name="Jang H."/>
            <person name="Shin C.-H."/>
            <person name="Yu H.-J."/>
            <person name="Mun J.-H."/>
        </authorList>
    </citation>
    <scope>NUCLEOTIDE SEQUENCE [LARGE SCALE GENOMIC DNA]</scope>
    <source>
        <strain evidence="9">cv. Jeju island</strain>
        <tissue evidence="8">Leaf</tissue>
    </source>
</reference>
<evidence type="ECO:0000313" key="8">
    <source>
        <dbReference type="EMBL" id="PQQ12977.1"/>
    </source>
</evidence>
<dbReference type="GO" id="GO:0046983">
    <property type="term" value="F:protein dimerization activity"/>
    <property type="evidence" value="ECO:0007669"/>
    <property type="project" value="InterPro"/>
</dbReference>
<evidence type="ECO:0000313" key="9">
    <source>
        <dbReference type="Proteomes" id="UP000250321"/>
    </source>
</evidence>
<organism evidence="8 9">
    <name type="scientific">Prunus yedoensis var. nudiflora</name>
    <dbReference type="NCBI Taxonomy" id="2094558"/>
    <lineage>
        <taxon>Eukaryota</taxon>
        <taxon>Viridiplantae</taxon>
        <taxon>Streptophyta</taxon>
        <taxon>Embryophyta</taxon>
        <taxon>Tracheophyta</taxon>
        <taxon>Spermatophyta</taxon>
        <taxon>Magnoliopsida</taxon>
        <taxon>eudicotyledons</taxon>
        <taxon>Gunneridae</taxon>
        <taxon>Pentapetalae</taxon>
        <taxon>rosids</taxon>
        <taxon>fabids</taxon>
        <taxon>Rosales</taxon>
        <taxon>Rosaceae</taxon>
        <taxon>Amygdaloideae</taxon>
        <taxon>Amygdaleae</taxon>
        <taxon>Prunus</taxon>
    </lineage>
</organism>
<accession>A0A314Z424</accession>
<keyword evidence="5" id="KW-0539">Nucleus</keyword>
<keyword evidence="2" id="KW-0805">Transcription regulation</keyword>
<keyword evidence="4" id="KW-0804">Transcription</keyword>
<dbReference type="InterPro" id="IPR036879">
    <property type="entry name" value="TF_MADSbox_sf"/>
</dbReference>
<dbReference type="Gene3D" id="3.40.1810.10">
    <property type="entry name" value="Transcription factor, MADS-box"/>
    <property type="match status" value="1"/>
</dbReference>
<evidence type="ECO:0000256" key="5">
    <source>
        <dbReference type="ARBA" id="ARBA00023242"/>
    </source>
</evidence>
<feature type="domain" description="MADS-box" evidence="7">
    <location>
        <begin position="28"/>
        <end position="66"/>
    </location>
</feature>
<dbReference type="Proteomes" id="UP000250321">
    <property type="component" value="Unassembled WGS sequence"/>
</dbReference>
<evidence type="ECO:0000256" key="4">
    <source>
        <dbReference type="ARBA" id="ARBA00023163"/>
    </source>
</evidence>